<dbReference type="GO" id="GO:0005886">
    <property type="term" value="C:plasma membrane"/>
    <property type="evidence" value="ECO:0007669"/>
    <property type="project" value="UniProtKB-SubCell"/>
</dbReference>
<sequence>MEKIKDYIGTKVFYMHTASIAIPLGLQQLVTSCMGIIDSLMVSWIGQVSAVGTAAQIETLCSSVSWACAAGVGIYSVQFFGAKDFERLKQTFGLSMILAIASGMFWFALALLFGKQILSFYMQDIVVIENGLKYLQIVMFSYVFLAIEFAFNIIYRNINKPHIPLLVGITSMIINIIVNYLLIFGAFGFPQLGIRGAAFGTCAAHVFAVIFHFVYAYKTKQVFVGNLHTIFSFDFKFVEVIMKKTFSIMFNELFFGFGSTLFIKAFGALGTSSMDAYYVGAKISDIFYAFANGFSNAVAAIVGVSLGAGKVEEAKREGNYLISMAIALSLGCLVFVYIGSGFLVSIFDLSNPIVINEAELIVKVFALRIALRFFIVIVFSSLRAGGDAKILTLLDSGLMWCIGIPLAFISVYLLGIESVAIVFLICQIEQVLRVFFGMKRYQSGKWAVNLVSFVENS</sequence>
<keyword evidence="9 13" id="KW-1133">Transmembrane helix</keyword>
<feature type="transmembrane region" description="Helical" evidence="13">
    <location>
        <begin position="57"/>
        <end position="80"/>
    </location>
</feature>
<dbReference type="Pfam" id="PF01554">
    <property type="entry name" value="MatE"/>
    <property type="match status" value="2"/>
</dbReference>
<evidence type="ECO:0000256" key="10">
    <source>
        <dbReference type="ARBA" id="ARBA00023065"/>
    </source>
</evidence>
<feature type="transmembrane region" description="Helical" evidence="13">
    <location>
        <begin position="419"/>
        <end position="436"/>
    </location>
</feature>
<accession>A0AAW4VES7</accession>
<keyword evidence="11 13" id="KW-0472">Membrane</keyword>
<dbReference type="GO" id="GO:0042910">
    <property type="term" value="F:xenobiotic transmembrane transporter activity"/>
    <property type="evidence" value="ECO:0007669"/>
    <property type="project" value="InterPro"/>
</dbReference>
<evidence type="ECO:0000256" key="1">
    <source>
        <dbReference type="ARBA" id="ARBA00003408"/>
    </source>
</evidence>
<feature type="transmembrane region" description="Helical" evidence="13">
    <location>
        <begin position="320"/>
        <end position="340"/>
    </location>
</feature>
<feature type="transmembrane region" description="Helical" evidence="13">
    <location>
        <begin position="196"/>
        <end position="217"/>
    </location>
</feature>
<feature type="transmembrane region" description="Helical" evidence="13">
    <location>
        <begin position="253"/>
        <end position="274"/>
    </location>
</feature>
<comment type="function">
    <text evidence="1">Multidrug efflux pump.</text>
</comment>
<keyword evidence="5" id="KW-0813">Transport</keyword>
<evidence type="ECO:0000256" key="5">
    <source>
        <dbReference type="ARBA" id="ARBA00022448"/>
    </source>
</evidence>
<keyword evidence="8 13" id="KW-0812">Transmembrane</keyword>
<organism evidence="14 15">
    <name type="scientific">Faecalibacillus intestinalis</name>
    <dbReference type="NCBI Taxonomy" id="1982626"/>
    <lineage>
        <taxon>Bacteria</taxon>
        <taxon>Bacillati</taxon>
        <taxon>Bacillota</taxon>
        <taxon>Erysipelotrichia</taxon>
        <taxon>Erysipelotrichales</taxon>
        <taxon>Coprobacillaceae</taxon>
        <taxon>Faecalibacillus</taxon>
    </lineage>
</organism>
<dbReference type="InterPro" id="IPR050222">
    <property type="entry name" value="MATE_MdtK"/>
</dbReference>
<feature type="transmembrane region" description="Helical" evidence="13">
    <location>
        <begin position="391"/>
        <end position="413"/>
    </location>
</feature>
<evidence type="ECO:0000256" key="7">
    <source>
        <dbReference type="ARBA" id="ARBA00022475"/>
    </source>
</evidence>
<dbReference type="NCBIfam" id="TIGR00797">
    <property type="entry name" value="matE"/>
    <property type="match status" value="1"/>
</dbReference>
<keyword evidence="10" id="KW-0406">Ion transport</keyword>
<feature type="transmembrane region" description="Helical" evidence="13">
    <location>
        <begin position="12"/>
        <end position="37"/>
    </location>
</feature>
<comment type="similarity">
    <text evidence="3">Belongs to the multi antimicrobial extrusion (MATE) (TC 2.A.66.1) family.</text>
</comment>
<dbReference type="GO" id="GO:0006811">
    <property type="term" value="P:monoatomic ion transport"/>
    <property type="evidence" value="ECO:0007669"/>
    <property type="project" value="UniProtKB-KW"/>
</dbReference>
<evidence type="ECO:0000256" key="2">
    <source>
        <dbReference type="ARBA" id="ARBA00004651"/>
    </source>
</evidence>
<gene>
    <name evidence="14" type="ORF">LJD74_08060</name>
</gene>
<dbReference type="InterPro" id="IPR002528">
    <property type="entry name" value="MATE_fam"/>
</dbReference>
<keyword evidence="7" id="KW-1003">Cell membrane</keyword>
<comment type="caution">
    <text evidence="14">The sequence shown here is derived from an EMBL/GenBank/DDBJ whole genome shotgun (WGS) entry which is preliminary data.</text>
</comment>
<evidence type="ECO:0000256" key="12">
    <source>
        <dbReference type="ARBA" id="ARBA00031636"/>
    </source>
</evidence>
<evidence type="ECO:0000256" key="3">
    <source>
        <dbReference type="ARBA" id="ARBA00010199"/>
    </source>
</evidence>
<name>A0AAW4VES7_9FIRM</name>
<evidence type="ECO:0000256" key="13">
    <source>
        <dbReference type="SAM" id="Phobius"/>
    </source>
</evidence>
<dbReference type="PANTHER" id="PTHR43298:SF2">
    <property type="entry name" value="FMN_FAD EXPORTER YEEO-RELATED"/>
    <property type="match status" value="1"/>
</dbReference>
<dbReference type="EMBL" id="JAJDKQ010000014">
    <property type="protein sequence ID" value="MCB8561957.1"/>
    <property type="molecule type" value="Genomic_DNA"/>
</dbReference>
<comment type="subcellular location">
    <subcellularLocation>
        <location evidence="2">Cell membrane</location>
        <topology evidence="2">Multi-pass membrane protein</topology>
    </subcellularLocation>
</comment>
<evidence type="ECO:0000313" key="15">
    <source>
        <dbReference type="Proteomes" id="UP001197827"/>
    </source>
</evidence>
<evidence type="ECO:0000256" key="11">
    <source>
        <dbReference type="ARBA" id="ARBA00023136"/>
    </source>
</evidence>
<dbReference type="PROSITE" id="PS51257">
    <property type="entry name" value="PROKAR_LIPOPROTEIN"/>
    <property type="match status" value="1"/>
</dbReference>
<dbReference type="PIRSF" id="PIRSF006603">
    <property type="entry name" value="DinF"/>
    <property type="match status" value="1"/>
</dbReference>
<evidence type="ECO:0000256" key="9">
    <source>
        <dbReference type="ARBA" id="ARBA00022989"/>
    </source>
</evidence>
<evidence type="ECO:0000256" key="6">
    <source>
        <dbReference type="ARBA" id="ARBA00022449"/>
    </source>
</evidence>
<proteinExistence type="inferred from homology"/>
<protein>
    <recommendedName>
        <fullName evidence="4">Probable multidrug resistance protein NorM</fullName>
    </recommendedName>
    <alternativeName>
        <fullName evidence="12">Multidrug-efflux transporter</fullName>
    </alternativeName>
</protein>
<dbReference type="RefSeq" id="WP_118487598.1">
    <property type="nucleotide sequence ID" value="NZ_JAJDKQ010000014.1"/>
</dbReference>
<feature type="transmembrane region" description="Helical" evidence="13">
    <location>
        <begin position="286"/>
        <end position="308"/>
    </location>
</feature>
<dbReference type="PANTHER" id="PTHR43298">
    <property type="entry name" value="MULTIDRUG RESISTANCE PROTEIN NORM-RELATED"/>
    <property type="match status" value="1"/>
</dbReference>
<feature type="transmembrane region" description="Helical" evidence="13">
    <location>
        <begin position="360"/>
        <end position="379"/>
    </location>
</feature>
<evidence type="ECO:0000313" key="14">
    <source>
        <dbReference type="EMBL" id="MCB8561957.1"/>
    </source>
</evidence>
<feature type="transmembrane region" description="Helical" evidence="13">
    <location>
        <begin position="92"/>
        <end position="114"/>
    </location>
</feature>
<dbReference type="Proteomes" id="UP001197827">
    <property type="component" value="Unassembled WGS sequence"/>
</dbReference>
<feature type="transmembrane region" description="Helical" evidence="13">
    <location>
        <begin position="134"/>
        <end position="154"/>
    </location>
</feature>
<feature type="transmembrane region" description="Helical" evidence="13">
    <location>
        <begin position="166"/>
        <end position="190"/>
    </location>
</feature>
<evidence type="ECO:0000256" key="4">
    <source>
        <dbReference type="ARBA" id="ARBA00020268"/>
    </source>
</evidence>
<dbReference type="AlphaFoldDB" id="A0AAW4VES7"/>
<reference evidence="14" key="1">
    <citation type="submission" date="2021-10" db="EMBL/GenBank/DDBJ databases">
        <title>Collection of gut derived symbiotic bacterial strains cultured from healthy donors.</title>
        <authorList>
            <person name="Lin H."/>
            <person name="Littmann E."/>
            <person name="Kohout C."/>
            <person name="Pamer E.G."/>
        </authorList>
    </citation>
    <scope>NUCLEOTIDE SEQUENCE</scope>
    <source>
        <strain evidence="14">DFI.5.2</strain>
    </source>
</reference>
<dbReference type="GO" id="GO:0015297">
    <property type="term" value="F:antiporter activity"/>
    <property type="evidence" value="ECO:0007669"/>
    <property type="project" value="UniProtKB-KW"/>
</dbReference>
<evidence type="ECO:0000256" key="8">
    <source>
        <dbReference type="ARBA" id="ARBA00022692"/>
    </source>
</evidence>
<keyword evidence="6" id="KW-0050">Antiport</keyword>
<dbReference type="InterPro" id="IPR048279">
    <property type="entry name" value="MdtK-like"/>
</dbReference>